<keyword evidence="2" id="KW-1185">Reference proteome</keyword>
<sequence>MSYLNTFTYFITTHKRASPILFLRFEHSSLPIEPTRRPSCPDPLVSSHSIPLRTMSDEDGNARGFEIVPPPPPPPHPSPSPQASLPPPANRPKYTGKARIIRSSVFASRDAGKPKVQVKKGRKNGHSLVPSHESAHSRMPKDPKHGPNDGVHARPAHMLSVVELCNNSDEEVASSATTGDVACDTPLPSGDDDDDDDHGHARGHDGWSDHNRWYCNICKDGGELLCCDRCPRMSDAMLPDREWYCKMCAYVRTRARALSLSNMTLLLMCIFLSLPPSECLDRRRVKQEVKAKARVMRETEKLEREARRRHAERLKEDLIVQKSVEAIELKAKRVLEMQDRILSRKKIKYKDKEEEKLGKLAETLAQTVRTAKDKLDKLEKEDAALRRKEDAFKKKTRGLQDVPGDGVDDAARPEKPTPVACTFANIPAHCIGPLLAVWDCIYSFRALLELADVSIDQFSHALAASDHSTLVTEVHVCLLEKILADREEEEDVSDDEGAFDDRERCRYELQHAPLTVGVPTRSMLSSLTWPSILAHLIQAVPRYMATASPRLRAAVAALHTHAYPSLDIAYKLALVQFLVARFLATDKVRRVLAGHLTTALEGSKEYHRTVLLDRKVSLEDEKKLREHQRAELATLADHAAVRPRASSKSDDDPNLDAPSDHDNHDHHVEHTHETLQHDAHALETLQRAGALSRHDYVARRNQLDRRRARLRVRTDATTRQQKLEQVSSRKRVAANHALTASLTSKDAEQLRCAIERGRECGLPPRVLLSATHVLQLLDAEAARDHDAQMKRRQWTARLRAAFVRTEPLGRDRTQRRYWIFRGDATRVYVEVPSNEQAQGSGAWSSSTWWVYASKNEVDVLVQALDDRSPREMHLRAALLDALHDDWLDAMPVAKPGLLLSDLLNASSRPHVEMDVHAWRNDVHPERTGVDGGVVVPSLDALRRALVHGYDWIATCVRTLGSLWPDDARGGVAWRAKVATLASVAHARALLLELEKQVMAAPTKLLARSCKVDNVDEKVDDESGDVDDESGDEVDDEEDEVDEDDPLVRSRFWPSRACRKRWIECVTRAERVVDVATALAAFMHRLEVVGFLTPGEEAAAAAAGGRKPTTTTTRSKSERLKLKKERAKKPPPLSSPVVDAWDEACYVCHEGGQVLCCDGCRHVFHVACRGWRRVPRGKSFCHACPDERDNEGRRRKKSGRRASSIVDDDEPERPQRTDGVDPPPASDDPWDVDCSVCGVGGELLCCDGCPRAFHVACVGMAAIPASAWFCHECTHQTCGACGKNGIRLDAHVICGAEDGSRGCDRVFHLVRGEGRGMDEEVAVCGCGCIDAVFGVCFGGRNVPSWRSCPWKIGIVRRVCHGKRVSLKVIRGGRRR</sequence>
<comment type="caution">
    <text evidence="1">The sequence shown here is derived from an EMBL/GenBank/DDBJ whole genome shotgun (WGS) entry which is preliminary data.</text>
</comment>
<gene>
    <name evidence="1" type="ORF">PsorP6_016449</name>
</gene>
<evidence type="ECO:0000313" key="1">
    <source>
        <dbReference type="EMBL" id="KAI9907473.1"/>
    </source>
</evidence>
<name>A0ACC0VP26_9STRA</name>
<reference evidence="1 2" key="1">
    <citation type="journal article" date="2022" name="bioRxiv">
        <title>The genome of the oomycete Peronosclerospora sorghi, a cosmopolitan pathogen of maize and sorghum, is inflated with dispersed pseudogenes.</title>
        <authorList>
            <person name="Fletcher K."/>
            <person name="Martin F."/>
            <person name="Isakeit T."/>
            <person name="Cavanaugh K."/>
            <person name="Magill C."/>
            <person name="Michelmore R."/>
        </authorList>
    </citation>
    <scope>NUCLEOTIDE SEQUENCE [LARGE SCALE GENOMIC DNA]</scope>
    <source>
        <strain evidence="1">P6</strain>
    </source>
</reference>
<protein>
    <submittedName>
        <fullName evidence="1">Uncharacterized protein</fullName>
    </submittedName>
</protein>
<dbReference type="Proteomes" id="UP001163321">
    <property type="component" value="Chromosome 8"/>
</dbReference>
<accession>A0ACC0VP26</accession>
<proteinExistence type="predicted"/>
<evidence type="ECO:0000313" key="2">
    <source>
        <dbReference type="Proteomes" id="UP001163321"/>
    </source>
</evidence>
<dbReference type="EMBL" id="CM047587">
    <property type="protein sequence ID" value="KAI9907473.1"/>
    <property type="molecule type" value="Genomic_DNA"/>
</dbReference>
<organism evidence="1 2">
    <name type="scientific">Peronosclerospora sorghi</name>
    <dbReference type="NCBI Taxonomy" id="230839"/>
    <lineage>
        <taxon>Eukaryota</taxon>
        <taxon>Sar</taxon>
        <taxon>Stramenopiles</taxon>
        <taxon>Oomycota</taxon>
        <taxon>Peronosporomycetes</taxon>
        <taxon>Peronosporales</taxon>
        <taxon>Peronosporaceae</taxon>
        <taxon>Peronosclerospora</taxon>
    </lineage>
</organism>